<dbReference type="eggNOG" id="ENOG503181M">
    <property type="taxonomic scope" value="Bacteria"/>
</dbReference>
<feature type="compositionally biased region" description="Basic residues" evidence="1">
    <location>
        <begin position="259"/>
        <end position="269"/>
    </location>
</feature>
<reference evidence="3" key="1">
    <citation type="submission" date="2006-01" db="EMBL/GenBank/DDBJ databases">
        <title>Complete sequence of Anaeromyxobacter dehalogenans 2CP-C.</title>
        <authorList>
            <consortium name="US DOE Joint Genome Institute"/>
            <person name="Copeland A."/>
            <person name="Lucas S."/>
            <person name="Lapidus A."/>
            <person name="Barry K."/>
            <person name="Detter J.C."/>
            <person name="Glavina T."/>
            <person name="Hammon N."/>
            <person name="Israni S."/>
            <person name="Pitluck S."/>
            <person name="Brettin T."/>
            <person name="Bruce D."/>
            <person name="Han C."/>
            <person name="Tapia R."/>
            <person name="Gilna P."/>
            <person name="Kiss H."/>
            <person name="Schmutz J."/>
            <person name="Larimer F."/>
            <person name="Land M."/>
            <person name="Kyrpides N."/>
            <person name="Anderson I."/>
            <person name="Sanford R.A."/>
            <person name="Ritalahti K.M."/>
            <person name="Thomas H.S."/>
            <person name="Kirby J.R."/>
            <person name="Zhulin I.B."/>
            <person name="Loeffler F.E."/>
            <person name="Richardson P."/>
        </authorList>
    </citation>
    <scope>NUCLEOTIDE SEQUENCE</scope>
    <source>
        <strain evidence="3">2CP-C</strain>
    </source>
</reference>
<name>Q2IFD4_ANADE</name>
<dbReference type="EMBL" id="CP000251">
    <property type="protein sequence ID" value="ABC83291.1"/>
    <property type="molecule type" value="Genomic_DNA"/>
</dbReference>
<sequence length="269" mass="29345">MRLALALALALLAPPAGAVEVRSPPGALHGFPSMSDASGAVVADGELVQERRGEKLFVRARWVFPGDRVAEETAEFSLSPELAQERFAWVETDQEGERRRFEVDFAAGRARSAVRGKHGVAREDEAVEVPRGRAFAGYGVALAASQLAIAERASARITFVAFTPKPRTVTLEIRNDGGAPVEAAGRTIPCVRYTLHPRLPFPLSVFAKAPDAHLWLTRAEPRALVRAEQNLAAKDDPRVTIDVIPRGRARAHPPVQAHRAPRDRRGRTR</sequence>
<proteinExistence type="predicted"/>
<dbReference type="OrthoDB" id="9889096at2"/>
<evidence type="ECO:0000256" key="2">
    <source>
        <dbReference type="SAM" id="SignalP"/>
    </source>
</evidence>
<protein>
    <recommendedName>
        <fullName evidence="5">DUF3108 domain-containing protein</fullName>
    </recommendedName>
</protein>
<gene>
    <name evidence="3" type="ordered locus">Adeh_3525</name>
</gene>
<evidence type="ECO:0008006" key="5">
    <source>
        <dbReference type="Google" id="ProtNLM"/>
    </source>
</evidence>
<dbReference type="Proteomes" id="UP000001935">
    <property type="component" value="Chromosome"/>
</dbReference>
<keyword evidence="2" id="KW-0732">Signal</keyword>
<evidence type="ECO:0000313" key="3">
    <source>
        <dbReference type="EMBL" id="ABC83291.1"/>
    </source>
</evidence>
<dbReference type="AlphaFoldDB" id="Q2IFD4"/>
<organism evidence="3 4">
    <name type="scientific">Anaeromyxobacter dehalogenans (strain 2CP-C)</name>
    <dbReference type="NCBI Taxonomy" id="290397"/>
    <lineage>
        <taxon>Bacteria</taxon>
        <taxon>Pseudomonadati</taxon>
        <taxon>Myxococcota</taxon>
        <taxon>Myxococcia</taxon>
        <taxon>Myxococcales</taxon>
        <taxon>Cystobacterineae</taxon>
        <taxon>Anaeromyxobacteraceae</taxon>
        <taxon>Anaeromyxobacter</taxon>
    </lineage>
</organism>
<dbReference type="HOGENOM" id="CLU_1033052_0_0_7"/>
<dbReference type="STRING" id="290397.Adeh_3525"/>
<dbReference type="KEGG" id="ade:Adeh_3525"/>
<feature type="chain" id="PRO_5004209855" description="DUF3108 domain-containing protein" evidence="2">
    <location>
        <begin position="19"/>
        <end position="269"/>
    </location>
</feature>
<evidence type="ECO:0000313" key="4">
    <source>
        <dbReference type="Proteomes" id="UP000001935"/>
    </source>
</evidence>
<accession>Q2IFD4</accession>
<feature type="region of interest" description="Disordered" evidence="1">
    <location>
        <begin position="244"/>
        <end position="269"/>
    </location>
</feature>
<feature type="signal peptide" evidence="2">
    <location>
        <begin position="1"/>
        <end position="18"/>
    </location>
</feature>
<evidence type="ECO:0000256" key="1">
    <source>
        <dbReference type="SAM" id="MobiDB-lite"/>
    </source>
</evidence>
<dbReference type="RefSeq" id="WP_011422573.1">
    <property type="nucleotide sequence ID" value="NC_007760.1"/>
</dbReference>